<protein>
    <recommendedName>
        <fullName evidence="3">DUF2935 domain-containing protein</fullName>
    </recommendedName>
</protein>
<organism evidence="1 2">
    <name type="scientific">Metaclostridioides mangenotii</name>
    <dbReference type="NCBI Taxonomy" id="1540"/>
    <lineage>
        <taxon>Bacteria</taxon>
        <taxon>Bacillati</taxon>
        <taxon>Bacillota</taxon>
        <taxon>Clostridia</taxon>
        <taxon>Peptostreptococcales</taxon>
        <taxon>Peptostreptococcaceae</taxon>
        <taxon>Metaclostridioides</taxon>
    </lineage>
</organism>
<dbReference type="Gene3D" id="1.20.1260.120">
    <property type="entry name" value="Protein of unknown function DUF2935"/>
    <property type="match status" value="1"/>
</dbReference>
<name>A0ABS4EC41_9FIRM</name>
<dbReference type="InterPro" id="IPR021328">
    <property type="entry name" value="CotB-like"/>
</dbReference>
<dbReference type="Pfam" id="PF11155">
    <property type="entry name" value="DUF2935"/>
    <property type="match status" value="2"/>
</dbReference>
<evidence type="ECO:0000313" key="2">
    <source>
        <dbReference type="Proteomes" id="UP000767291"/>
    </source>
</evidence>
<accession>A0ABS4EC41</accession>
<evidence type="ECO:0000313" key="1">
    <source>
        <dbReference type="EMBL" id="MBP1855500.1"/>
    </source>
</evidence>
<keyword evidence="2" id="KW-1185">Reference proteome</keyword>
<comment type="caution">
    <text evidence="1">The sequence shown here is derived from an EMBL/GenBank/DDBJ whole genome shotgun (WGS) entry which is preliminary data.</text>
</comment>
<reference evidence="1 2" key="1">
    <citation type="submission" date="2021-03" db="EMBL/GenBank/DDBJ databases">
        <title>Genomic Encyclopedia of Type Strains, Phase IV (KMG-IV): sequencing the most valuable type-strain genomes for metagenomic binning, comparative biology and taxonomic classification.</title>
        <authorList>
            <person name="Goeker M."/>
        </authorList>
    </citation>
    <scope>NUCLEOTIDE SEQUENCE [LARGE SCALE GENOMIC DNA]</scope>
    <source>
        <strain evidence="1 2">DSM 1289</strain>
    </source>
</reference>
<evidence type="ECO:0008006" key="3">
    <source>
        <dbReference type="Google" id="ProtNLM"/>
    </source>
</evidence>
<proteinExistence type="predicted"/>
<gene>
    <name evidence="1" type="ORF">J2Z43_001895</name>
</gene>
<sequence>MKEHGIFLEAGFTPKDSDKSKMADQFKQQFEGLLDHAVRLSNGIVSSDFLTSGEMITDYTLGSEQKTENFTGITINRNITMMQAQLHSGTNPNITPEMYQNVKKLNVNARILIDAFISFKTMVLNEVLSCNITTSNYPLMIQHLIHEIDMYSTQLMRLESGEDIDKPDASQTESFWDQVMLEHALFIRGMLDPTENDLINTANDFAKEYSQLLAKLAQAADTMINNITSETLAETVKFRDFKEAGVKGINECKIRSIIQPLLADHVLREANHYIRLLKMMG</sequence>
<dbReference type="EMBL" id="JAGGJX010000003">
    <property type="protein sequence ID" value="MBP1855500.1"/>
    <property type="molecule type" value="Genomic_DNA"/>
</dbReference>
<dbReference type="Proteomes" id="UP000767291">
    <property type="component" value="Unassembled WGS sequence"/>
</dbReference>
<dbReference type="SUPFAM" id="SSF158430">
    <property type="entry name" value="Bacillus cereus metalloprotein-like"/>
    <property type="match status" value="2"/>
</dbReference>